<dbReference type="GO" id="GO:0016020">
    <property type="term" value="C:membrane"/>
    <property type="evidence" value="ECO:0007669"/>
    <property type="project" value="UniProtKB-SubCell"/>
</dbReference>
<dbReference type="SUPFAM" id="SSF49265">
    <property type="entry name" value="Fibronectin type III"/>
    <property type="match status" value="2"/>
</dbReference>
<organism evidence="2 3">
    <name type="scientific">Dreissena polymorpha</name>
    <name type="common">Zebra mussel</name>
    <name type="synonym">Mytilus polymorpha</name>
    <dbReference type="NCBI Taxonomy" id="45954"/>
    <lineage>
        <taxon>Eukaryota</taxon>
        <taxon>Metazoa</taxon>
        <taxon>Spiralia</taxon>
        <taxon>Lophotrochozoa</taxon>
        <taxon>Mollusca</taxon>
        <taxon>Bivalvia</taxon>
        <taxon>Autobranchia</taxon>
        <taxon>Heteroconchia</taxon>
        <taxon>Euheterodonta</taxon>
        <taxon>Imparidentia</taxon>
        <taxon>Neoheterodontei</taxon>
        <taxon>Myida</taxon>
        <taxon>Dreissenoidea</taxon>
        <taxon>Dreissenidae</taxon>
        <taxon>Dreissena</taxon>
    </lineage>
</organism>
<evidence type="ECO:0000313" key="3">
    <source>
        <dbReference type="Proteomes" id="UP000828390"/>
    </source>
</evidence>
<keyword evidence="3" id="KW-1185">Reference proteome</keyword>
<dbReference type="InterPro" id="IPR003961">
    <property type="entry name" value="FN3_dom"/>
</dbReference>
<dbReference type="PANTHER" id="PTHR46957">
    <property type="entry name" value="CYTOKINE RECEPTOR"/>
    <property type="match status" value="1"/>
</dbReference>
<dbReference type="Gene3D" id="2.60.40.10">
    <property type="entry name" value="Immunoglobulins"/>
    <property type="match status" value="1"/>
</dbReference>
<dbReference type="PROSITE" id="PS50853">
    <property type="entry name" value="FN3"/>
    <property type="match status" value="1"/>
</dbReference>
<dbReference type="PANTHER" id="PTHR46957:SF3">
    <property type="entry name" value="CYTOKINE RECEPTOR"/>
    <property type="match status" value="1"/>
</dbReference>
<sequence>MLPFFTVLTAIDIDLQPYTIYSYIIEATNAFGSVRSAPISFRTPAGAPYGTVVLNATNIQSKSAHFLWNAPRVMNGPLWKYSLYSLNADNKTTTHWEGQDLEVTLQSLIPFTRYTFYVNTCTSEGCLKSEPLSFPTMSAVPEGMGAPVVLAVNNTALNISWLPPSFPNGLFT</sequence>
<dbReference type="Pfam" id="PF00041">
    <property type="entry name" value="fn3"/>
    <property type="match status" value="1"/>
</dbReference>
<feature type="domain" description="Fibronectin type-III" evidence="1">
    <location>
        <begin position="48"/>
        <end position="143"/>
    </location>
</feature>
<gene>
    <name evidence="2" type="ORF">DPMN_089017</name>
</gene>
<dbReference type="InterPro" id="IPR036116">
    <property type="entry name" value="FN3_sf"/>
</dbReference>
<dbReference type="EMBL" id="JAIWYP010000003">
    <property type="protein sequence ID" value="KAH3846715.1"/>
    <property type="molecule type" value="Genomic_DNA"/>
</dbReference>
<dbReference type="Proteomes" id="UP000828390">
    <property type="component" value="Unassembled WGS sequence"/>
</dbReference>
<proteinExistence type="predicted"/>
<dbReference type="InterPro" id="IPR013783">
    <property type="entry name" value="Ig-like_fold"/>
</dbReference>
<evidence type="ECO:0000313" key="2">
    <source>
        <dbReference type="EMBL" id="KAH3846715.1"/>
    </source>
</evidence>
<dbReference type="CDD" id="cd00063">
    <property type="entry name" value="FN3"/>
    <property type="match status" value="1"/>
</dbReference>
<accession>A0A9D4KVL4</accession>
<dbReference type="AlphaFoldDB" id="A0A9D4KVL4"/>
<reference evidence="2" key="2">
    <citation type="submission" date="2020-11" db="EMBL/GenBank/DDBJ databases">
        <authorList>
            <person name="McCartney M.A."/>
            <person name="Auch B."/>
            <person name="Kono T."/>
            <person name="Mallez S."/>
            <person name="Becker A."/>
            <person name="Gohl D.M."/>
            <person name="Silverstein K.A.T."/>
            <person name="Koren S."/>
            <person name="Bechman K.B."/>
            <person name="Herman A."/>
            <person name="Abrahante J.E."/>
            <person name="Garbe J."/>
        </authorList>
    </citation>
    <scope>NUCLEOTIDE SEQUENCE</scope>
    <source>
        <strain evidence="2">Duluth1</strain>
        <tissue evidence="2">Whole animal</tissue>
    </source>
</reference>
<protein>
    <recommendedName>
        <fullName evidence="1">Fibronectin type-III domain-containing protein</fullName>
    </recommendedName>
</protein>
<evidence type="ECO:0000259" key="1">
    <source>
        <dbReference type="PROSITE" id="PS50853"/>
    </source>
</evidence>
<comment type="caution">
    <text evidence="2">The sequence shown here is derived from an EMBL/GenBank/DDBJ whole genome shotgun (WGS) entry which is preliminary data.</text>
</comment>
<name>A0A9D4KVL4_DREPO</name>
<reference evidence="2" key="1">
    <citation type="journal article" date="2019" name="bioRxiv">
        <title>The Genome of the Zebra Mussel, Dreissena polymorpha: A Resource for Invasive Species Research.</title>
        <authorList>
            <person name="McCartney M.A."/>
            <person name="Auch B."/>
            <person name="Kono T."/>
            <person name="Mallez S."/>
            <person name="Zhang Y."/>
            <person name="Obille A."/>
            <person name="Becker A."/>
            <person name="Abrahante J.E."/>
            <person name="Garbe J."/>
            <person name="Badalamenti J.P."/>
            <person name="Herman A."/>
            <person name="Mangelson H."/>
            <person name="Liachko I."/>
            <person name="Sullivan S."/>
            <person name="Sone E.D."/>
            <person name="Koren S."/>
            <person name="Silverstein K.A.T."/>
            <person name="Beckman K.B."/>
            <person name="Gohl D.M."/>
        </authorList>
    </citation>
    <scope>NUCLEOTIDE SEQUENCE</scope>
    <source>
        <strain evidence="2">Duluth1</strain>
        <tissue evidence="2">Whole animal</tissue>
    </source>
</reference>
<dbReference type="InterPro" id="IPR050713">
    <property type="entry name" value="RTP_Phos/Ushers"/>
</dbReference>